<evidence type="ECO:0000313" key="4">
    <source>
        <dbReference type="Proteomes" id="UP000504844"/>
    </source>
</evidence>
<dbReference type="EMBL" id="CP054143">
    <property type="protein sequence ID" value="QKJ66802.1"/>
    <property type="molecule type" value="Genomic_DNA"/>
</dbReference>
<reference evidence="3 4" key="1">
    <citation type="submission" date="2020-05" db="EMBL/GenBank/DDBJ databases">
        <title>Complete genome sequence of Deefgea sp. D17.</title>
        <authorList>
            <person name="Bae J.-W."/>
            <person name="Han J.E."/>
        </authorList>
    </citation>
    <scope>NUCLEOTIDE SEQUENCE [LARGE SCALE GENOMIC DNA]</scope>
    <source>
        <strain evidence="3 4">D17</strain>
    </source>
</reference>
<feature type="region of interest" description="Disordered" evidence="1">
    <location>
        <begin position="26"/>
        <end position="73"/>
    </location>
</feature>
<dbReference type="Proteomes" id="UP000504844">
    <property type="component" value="Chromosome"/>
</dbReference>
<evidence type="ECO:0000256" key="2">
    <source>
        <dbReference type="SAM" id="SignalP"/>
    </source>
</evidence>
<gene>
    <name evidence="3" type="ORF">HQN60_08855</name>
</gene>
<accession>A0A6M8SNH8</accession>
<feature type="region of interest" description="Disordered" evidence="1">
    <location>
        <begin position="103"/>
        <end position="129"/>
    </location>
</feature>
<dbReference type="AlphaFoldDB" id="A0A6M8SNH8"/>
<keyword evidence="4" id="KW-1185">Reference proteome</keyword>
<feature type="signal peptide" evidence="2">
    <location>
        <begin position="1"/>
        <end position="17"/>
    </location>
</feature>
<proteinExistence type="predicted"/>
<name>A0A6M8SNH8_9NEIS</name>
<organism evidence="3 4">
    <name type="scientific">Deefgea piscis</name>
    <dbReference type="NCBI Taxonomy" id="2739061"/>
    <lineage>
        <taxon>Bacteria</taxon>
        <taxon>Pseudomonadati</taxon>
        <taxon>Pseudomonadota</taxon>
        <taxon>Betaproteobacteria</taxon>
        <taxon>Neisseriales</taxon>
        <taxon>Chitinibacteraceae</taxon>
        <taxon>Deefgea</taxon>
    </lineage>
</organism>
<dbReference type="RefSeq" id="WP_173533306.1">
    <property type="nucleotide sequence ID" value="NZ_CP054143.1"/>
</dbReference>
<evidence type="ECO:0000313" key="3">
    <source>
        <dbReference type="EMBL" id="QKJ66802.1"/>
    </source>
</evidence>
<dbReference type="KEGG" id="dee:HQN60_08855"/>
<feature type="compositionally biased region" description="Basic residues" evidence="1">
    <location>
        <begin position="115"/>
        <end position="129"/>
    </location>
</feature>
<feature type="chain" id="PRO_5026916646" evidence="2">
    <location>
        <begin position="18"/>
        <end position="209"/>
    </location>
</feature>
<keyword evidence="2" id="KW-0732">Signal</keyword>
<protein>
    <submittedName>
        <fullName evidence="3">Uncharacterized protein</fullName>
    </submittedName>
</protein>
<evidence type="ECO:0000256" key="1">
    <source>
        <dbReference type="SAM" id="MobiDB-lite"/>
    </source>
</evidence>
<sequence>MIKKTLLIFLMPTVLWANEPAHKAETKPIKAAESHAPAGAEKPAEKSRHAAPQQMSTPIKIAQPEGGHAAEPAAAPEVMPVKPPPVVRYVAPQYTAPTVHRPVVRSKAPGAHGSAKSKTHAKSSTHAKSYRATPGYVRVLPASQIPSYAILPPAKGMSSATKNRPAWGQEVEATKVPEPEMPVPGRKLAAPQFYTEKNSELRWQYYSYP</sequence>